<protein>
    <submittedName>
        <fullName evidence="3">Thermonuclease family protein</fullName>
    </submittedName>
</protein>
<dbReference type="Proteomes" id="UP001569428">
    <property type="component" value="Unassembled WGS sequence"/>
</dbReference>
<dbReference type="Pfam" id="PF00565">
    <property type="entry name" value="SNase"/>
    <property type="match status" value="1"/>
</dbReference>
<name>A0ABV4NTJ6_9GAMM</name>
<evidence type="ECO:0000259" key="2">
    <source>
        <dbReference type="Pfam" id="PF00565"/>
    </source>
</evidence>
<feature type="signal peptide" evidence="1">
    <location>
        <begin position="1"/>
        <end position="19"/>
    </location>
</feature>
<proteinExistence type="predicted"/>
<sequence length="189" mass="21735">MKNILAFILLPLLATNSLAKEHYVDLRDVNFKGKVVEVSSPNIFKIETTQYGSQRHFWIELINVDFGVVAGKKCQHRTLAGKIGDYVTPSFIKTDSKLQQSCKYMDDLLHEKLIQAEITDWSQPILKGYLFYDAVNVNNELIANGLYRVDYKQTRDANLAILERHARCQRLGIWKSKLGIPEEDMKCQN</sequence>
<feature type="chain" id="PRO_5046004489" evidence="1">
    <location>
        <begin position="20"/>
        <end position="189"/>
    </location>
</feature>
<dbReference type="Gene3D" id="2.40.50.90">
    <property type="match status" value="1"/>
</dbReference>
<feature type="domain" description="TNase-like" evidence="2">
    <location>
        <begin position="119"/>
        <end position="175"/>
    </location>
</feature>
<reference evidence="3 4" key="1">
    <citation type="submission" date="2024-08" db="EMBL/GenBank/DDBJ databases">
        <authorList>
            <person name="Ishaq N."/>
        </authorList>
    </citation>
    <scope>NUCLEOTIDE SEQUENCE [LARGE SCALE GENOMIC DNA]</scope>
    <source>
        <strain evidence="3 4">DSM 18651</strain>
    </source>
</reference>
<organism evidence="3 4">
    <name type="scientific">Microbulbifer epialgicus</name>
    <dbReference type="NCBI Taxonomy" id="393907"/>
    <lineage>
        <taxon>Bacteria</taxon>
        <taxon>Pseudomonadati</taxon>
        <taxon>Pseudomonadota</taxon>
        <taxon>Gammaproteobacteria</taxon>
        <taxon>Cellvibrionales</taxon>
        <taxon>Microbulbiferaceae</taxon>
        <taxon>Microbulbifer</taxon>
    </lineage>
</organism>
<keyword evidence="4" id="KW-1185">Reference proteome</keyword>
<accession>A0ABV4NTJ6</accession>
<dbReference type="SUPFAM" id="SSF50199">
    <property type="entry name" value="Staphylococcal nuclease"/>
    <property type="match status" value="1"/>
</dbReference>
<evidence type="ECO:0000313" key="4">
    <source>
        <dbReference type="Proteomes" id="UP001569428"/>
    </source>
</evidence>
<dbReference type="InterPro" id="IPR035437">
    <property type="entry name" value="SNase_OB-fold_sf"/>
</dbReference>
<keyword evidence="1" id="KW-0732">Signal</keyword>
<dbReference type="RefSeq" id="WP_371837052.1">
    <property type="nucleotide sequence ID" value="NZ_JBGMEK010000001.1"/>
</dbReference>
<gene>
    <name evidence="3" type="ORF">ACCI49_00745</name>
</gene>
<comment type="caution">
    <text evidence="3">The sequence shown here is derived from an EMBL/GenBank/DDBJ whole genome shotgun (WGS) entry which is preliminary data.</text>
</comment>
<evidence type="ECO:0000256" key="1">
    <source>
        <dbReference type="SAM" id="SignalP"/>
    </source>
</evidence>
<dbReference type="InterPro" id="IPR016071">
    <property type="entry name" value="Staphylococal_nuclease_OB-fold"/>
</dbReference>
<evidence type="ECO:0000313" key="3">
    <source>
        <dbReference type="EMBL" id="MFA0809431.1"/>
    </source>
</evidence>
<dbReference type="EMBL" id="JBGMEK010000001">
    <property type="protein sequence ID" value="MFA0809431.1"/>
    <property type="molecule type" value="Genomic_DNA"/>
</dbReference>